<accession>A0AA38S5K2</accession>
<feature type="region of interest" description="Disordered" evidence="1">
    <location>
        <begin position="546"/>
        <end position="570"/>
    </location>
</feature>
<dbReference type="InterPro" id="IPR011989">
    <property type="entry name" value="ARM-like"/>
</dbReference>
<dbReference type="InterPro" id="IPR000719">
    <property type="entry name" value="Prot_kinase_dom"/>
</dbReference>
<organism evidence="3 4">
    <name type="scientific">Pleurostoma richardsiae</name>
    <dbReference type="NCBI Taxonomy" id="41990"/>
    <lineage>
        <taxon>Eukaryota</taxon>
        <taxon>Fungi</taxon>
        <taxon>Dikarya</taxon>
        <taxon>Ascomycota</taxon>
        <taxon>Pezizomycotina</taxon>
        <taxon>Sordariomycetes</taxon>
        <taxon>Sordariomycetidae</taxon>
        <taxon>Calosphaeriales</taxon>
        <taxon>Pleurostomataceae</taxon>
        <taxon>Pleurostoma</taxon>
    </lineage>
</organism>
<dbReference type="SUPFAM" id="SSF56112">
    <property type="entry name" value="Protein kinase-like (PK-like)"/>
    <property type="match status" value="1"/>
</dbReference>
<feature type="compositionally biased region" description="Low complexity" evidence="1">
    <location>
        <begin position="618"/>
        <end position="627"/>
    </location>
</feature>
<keyword evidence="4" id="KW-1185">Reference proteome</keyword>
<dbReference type="SUPFAM" id="SSF48371">
    <property type="entry name" value="ARM repeat"/>
    <property type="match status" value="1"/>
</dbReference>
<sequence length="803" mass="86743">MDFLKSAVASAIAKGPPFPYTFGDRVDLDQSIWTLYNGTRREDGSNCSIFSFDITANKSRLPLAKNALKKLRTLRHPGVIKVLDTVETDTYIYIATERLVPLRWHVKRKSLSPETSKWGLHSIASTIKFINDDASSIHGNLKVASVYTSESGEWKLGGFEVLSNIKDDEAVIYTYGSLVPDAARYTPPELAQSGWDAIKKSPHSAVDSFNFGTLIFEVFNGDYMGRDQAGQTKNVPPTMHSGYKRLVNPNPKARISVAHFLEQGLRHGAFFDTPLIKLTEGVDNLGVKSAEEREEFLDDLDQLTDDFPEDFFKMKVLPELLKSVEFGGGGPKAFAVVMKIAAKLSSEDFDAKVTPVVIRLFGNPDRAIRVCLLDSLPLMIDRLSQKVVNDKIFPQLVTGFTDVAPVVREQTLKSVLTIISKLSDRTINGELLRYLAKTANDEQPGIRTNTTICLGKIAKNLAASSRGKVLIAAFTRSLRDPFVHARSASLMALAVTGECFTEEDTALRILPSICPLLIDKEKLVRDQASKTMDIYVQKVKKAASAMPDTVLPPPNSGESAGAPRMSTPQPSESAAAAWAGWAISSFTNKLSTAAGEIQVNANSSPQPSPRMPEVKRMTTTPTTSASTLHRQALKSPQPQSAPLSRTSSSANAGAESFFPDAEAAEDDGDAWGEMDDGGDDNFFDAASDTQPQSMSSSTTTMGTSKRETPSTSRNVSGGSAKPFDDGAEPDFAGWLAAQAQKKTGAGKQLPKGLAKSAHANGKTAAASAAKKTAAAAKPKPVVAKKIDMKPKETEDDDGWGDGW</sequence>
<dbReference type="InterPro" id="IPR011009">
    <property type="entry name" value="Kinase-like_dom_sf"/>
</dbReference>
<comment type="caution">
    <text evidence="3">The sequence shown here is derived from an EMBL/GenBank/DDBJ whole genome shotgun (WGS) entry which is preliminary data.</text>
</comment>
<feature type="compositionally biased region" description="Low complexity" evidence="1">
    <location>
        <begin position="683"/>
        <end position="703"/>
    </location>
</feature>
<proteinExistence type="predicted"/>
<dbReference type="InterPro" id="IPR016024">
    <property type="entry name" value="ARM-type_fold"/>
</dbReference>
<feature type="compositionally biased region" description="Acidic residues" evidence="1">
    <location>
        <begin position="793"/>
        <end position="803"/>
    </location>
</feature>
<feature type="compositionally biased region" description="Low complexity" evidence="1">
    <location>
        <begin position="736"/>
        <end position="783"/>
    </location>
</feature>
<feature type="compositionally biased region" description="Acidic residues" evidence="1">
    <location>
        <begin position="665"/>
        <end position="682"/>
    </location>
</feature>
<evidence type="ECO:0000313" key="3">
    <source>
        <dbReference type="EMBL" id="KAJ9156599.1"/>
    </source>
</evidence>
<keyword evidence="3" id="KW-0808">Transferase</keyword>
<dbReference type="Gene3D" id="1.10.510.10">
    <property type="entry name" value="Transferase(Phosphotransferase) domain 1"/>
    <property type="match status" value="1"/>
</dbReference>
<dbReference type="PANTHER" id="PTHR12984">
    <property type="entry name" value="SCY1-RELATED S/T PROTEIN KINASE-LIKE"/>
    <property type="match status" value="1"/>
</dbReference>
<name>A0AA38S5K2_9PEZI</name>
<feature type="domain" description="Protein kinase" evidence="2">
    <location>
        <begin position="1"/>
        <end position="270"/>
    </location>
</feature>
<protein>
    <submittedName>
        <fullName evidence="3">Protein kinase</fullName>
    </submittedName>
</protein>
<keyword evidence="3" id="KW-0418">Kinase</keyword>
<evidence type="ECO:0000256" key="1">
    <source>
        <dbReference type="SAM" id="MobiDB-lite"/>
    </source>
</evidence>
<evidence type="ECO:0000259" key="2">
    <source>
        <dbReference type="PROSITE" id="PS50011"/>
    </source>
</evidence>
<evidence type="ECO:0000313" key="4">
    <source>
        <dbReference type="Proteomes" id="UP001174694"/>
    </source>
</evidence>
<dbReference type="Gene3D" id="1.25.10.10">
    <property type="entry name" value="Leucine-rich Repeat Variant"/>
    <property type="match status" value="1"/>
</dbReference>
<dbReference type="Pfam" id="PF00069">
    <property type="entry name" value="Pkinase"/>
    <property type="match status" value="1"/>
</dbReference>
<feature type="region of interest" description="Disordered" evidence="1">
    <location>
        <begin position="665"/>
        <end position="803"/>
    </location>
</feature>
<gene>
    <name evidence="3" type="ORF">NKR23_g1265</name>
</gene>
<feature type="region of interest" description="Disordered" evidence="1">
    <location>
        <begin position="600"/>
        <end position="653"/>
    </location>
</feature>
<dbReference type="Gene3D" id="3.30.200.20">
    <property type="entry name" value="Phosphorylase Kinase, domain 1"/>
    <property type="match status" value="1"/>
</dbReference>
<dbReference type="GO" id="GO:0006409">
    <property type="term" value="P:tRNA export from nucleus"/>
    <property type="evidence" value="ECO:0007669"/>
    <property type="project" value="TreeGrafter"/>
</dbReference>
<dbReference type="InterPro" id="IPR051177">
    <property type="entry name" value="CIK-Related_Protein"/>
</dbReference>
<dbReference type="GO" id="GO:0004672">
    <property type="term" value="F:protein kinase activity"/>
    <property type="evidence" value="ECO:0007669"/>
    <property type="project" value="InterPro"/>
</dbReference>
<dbReference type="PROSITE" id="PS50011">
    <property type="entry name" value="PROTEIN_KINASE_DOM"/>
    <property type="match status" value="1"/>
</dbReference>
<dbReference type="EMBL" id="JANBVO010000002">
    <property type="protein sequence ID" value="KAJ9156599.1"/>
    <property type="molecule type" value="Genomic_DNA"/>
</dbReference>
<dbReference type="AlphaFoldDB" id="A0AA38S5K2"/>
<dbReference type="GO" id="GO:0005524">
    <property type="term" value="F:ATP binding"/>
    <property type="evidence" value="ECO:0007669"/>
    <property type="project" value="InterPro"/>
</dbReference>
<reference evidence="3" key="1">
    <citation type="submission" date="2022-07" db="EMBL/GenBank/DDBJ databases">
        <title>Fungi with potential for degradation of polypropylene.</title>
        <authorList>
            <person name="Gostincar C."/>
        </authorList>
    </citation>
    <scope>NUCLEOTIDE SEQUENCE</scope>
    <source>
        <strain evidence="3">EXF-13308</strain>
    </source>
</reference>
<dbReference type="PANTHER" id="PTHR12984:SF3">
    <property type="entry name" value="N-TERMINAL KINASE-LIKE PROTEIN"/>
    <property type="match status" value="1"/>
</dbReference>
<feature type="compositionally biased region" description="Polar residues" evidence="1">
    <location>
        <begin position="634"/>
        <end position="651"/>
    </location>
</feature>
<dbReference type="GO" id="GO:0005737">
    <property type="term" value="C:cytoplasm"/>
    <property type="evidence" value="ECO:0007669"/>
    <property type="project" value="TreeGrafter"/>
</dbReference>
<dbReference type="Proteomes" id="UP001174694">
    <property type="component" value="Unassembled WGS sequence"/>
</dbReference>